<dbReference type="Proteomes" id="UP001223420">
    <property type="component" value="Unassembled WGS sequence"/>
</dbReference>
<protein>
    <submittedName>
        <fullName evidence="4">Uncharacterized protein (DUF2235 family)</fullName>
    </submittedName>
</protein>
<evidence type="ECO:0000313" key="4">
    <source>
        <dbReference type="EMBL" id="MDQ0544246.1"/>
    </source>
</evidence>
<dbReference type="InterPro" id="IPR018712">
    <property type="entry name" value="Tle1-like_cat"/>
</dbReference>
<evidence type="ECO:0000259" key="3">
    <source>
        <dbReference type="Pfam" id="PF09994"/>
    </source>
</evidence>
<feature type="domain" description="T6SS Phospholipase effector Tle1-like catalytic" evidence="3">
    <location>
        <begin position="306"/>
        <end position="388"/>
    </location>
</feature>
<feature type="region of interest" description="Disordered" evidence="1">
    <location>
        <begin position="515"/>
        <end position="537"/>
    </location>
</feature>
<feature type="transmembrane region" description="Helical" evidence="2">
    <location>
        <begin position="223"/>
        <end position="247"/>
    </location>
</feature>
<keyword evidence="2" id="KW-0472">Membrane</keyword>
<keyword evidence="2" id="KW-0812">Transmembrane</keyword>
<reference evidence="4" key="1">
    <citation type="submission" date="2023-07" db="EMBL/GenBank/DDBJ databases">
        <title>Genomic Encyclopedia of Type Strains, Phase IV (KMG-IV): sequencing the most valuable type-strain genomes for metagenomic binning, comparative biology and taxonomic classification.</title>
        <authorList>
            <person name="Goeker M."/>
        </authorList>
    </citation>
    <scope>NUCLEOTIDE SEQUENCE</scope>
    <source>
        <strain evidence="4">DSM 19569</strain>
    </source>
</reference>
<evidence type="ECO:0000256" key="2">
    <source>
        <dbReference type="SAM" id="Phobius"/>
    </source>
</evidence>
<dbReference type="AlphaFoldDB" id="A0AAJ1TNW8"/>
<dbReference type="Pfam" id="PF09994">
    <property type="entry name" value="T6SS_Tle1-like_cat"/>
    <property type="match status" value="2"/>
</dbReference>
<feature type="transmembrane region" description="Helical" evidence="2">
    <location>
        <begin position="253"/>
        <end position="275"/>
    </location>
</feature>
<keyword evidence="2" id="KW-1133">Transmembrane helix</keyword>
<evidence type="ECO:0000256" key="1">
    <source>
        <dbReference type="SAM" id="MobiDB-lite"/>
    </source>
</evidence>
<dbReference type="PANTHER" id="PTHR33840:SF1">
    <property type="entry name" value="TLE1 PHOSPHOLIPASE DOMAIN-CONTAINING PROTEIN"/>
    <property type="match status" value="1"/>
</dbReference>
<dbReference type="EMBL" id="JAUSWL010000005">
    <property type="protein sequence ID" value="MDQ0544246.1"/>
    <property type="molecule type" value="Genomic_DNA"/>
</dbReference>
<organism evidence="4 5">
    <name type="scientific">Methylobacterium brachiatum</name>
    <dbReference type="NCBI Taxonomy" id="269660"/>
    <lineage>
        <taxon>Bacteria</taxon>
        <taxon>Pseudomonadati</taxon>
        <taxon>Pseudomonadota</taxon>
        <taxon>Alphaproteobacteria</taxon>
        <taxon>Hyphomicrobiales</taxon>
        <taxon>Methylobacteriaceae</taxon>
        <taxon>Methylobacterium</taxon>
    </lineage>
</organism>
<feature type="transmembrane region" description="Helical" evidence="2">
    <location>
        <begin position="122"/>
        <end position="140"/>
    </location>
</feature>
<evidence type="ECO:0000313" key="5">
    <source>
        <dbReference type="Proteomes" id="UP001223420"/>
    </source>
</evidence>
<name>A0AAJ1TNW8_9HYPH</name>
<sequence>MPKNIVVFSDGTGQDGGVRPEQRVSNVYKMYRVCKVGPESGIDPAEQVAFYDPGLGTDIGATALTAPVRFVQKMAASLSGRGITTNIADCYRFIIDHYEPGDRIYLIGFSRGAYTVRCVANLLMYCGVPATGAGGALLRFRKMTRDIAREAVETVLEHGAGHPRADFDAERHELARRFRARYGSEHPEGGGKSNVEPYFIGTFDTVAALGVAGPKRTLIKASLAAAAVIPLGIAIAVTSALVGGISYLFDGPFWKADLITAGILVAASVAVAGVVRRRVAAAKTKTIVDWPGPGRSKSHVAEWKGENFDRLLSAQVGYARAAIAIDERRKDFDRVKWGPTEVRPPRAPGAPDQFRQFWFAGNHSDIGGGYEETESRLSDIALRWMLEQAVGVPDGLKVDGMPPVADPRHPVEVMRIPRLRLHPSAAGVQHCEVAGMRDAIAARVSASWVPGWVRRWAEGKTWEVRDREIRPDATVHPSVDERYRLASVVQCDGVAPYRPAALADHVRFKPFYASPVAASPEPSGAVGPGAPERAAGA</sequence>
<proteinExistence type="predicted"/>
<gene>
    <name evidence="4" type="ORF">QO001_003180</name>
</gene>
<dbReference type="PANTHER" id="PTHR33840">
    <property type="match status" value="1"/>
</dbReference>
<comment type="caution">
    <text evidence="4">The sequence shown here is derived from an EMBL/GenBank/DDBJ whole genome shotgun (WGS) entry which is preliminary data.</text>
</comment>
<accession>A0AAJ1TNW8</accession>
<feature type="domain" description="T6SS Phospholipase effector Tle1-like catalytic" evidence="3">
    <location>
        <begin position="3"/>
        <end position="216"/>
    </location>
</feature>
<dbReference type="RefSeq" id="WP_007557723.1">
    <property type="nucleotide sequence ID" value="NZ_JAJALK010000002.1"/>
</dbReference>